<gene>
    <name evidence="1" type="ORF">EG028_23865</name>
</gene>
<reference evidence="2" key="1">
    <citation type="submission" date="2018-11" db="EMBL/GenBank/DDBJ databases">
        <title>Chitinophaga lutea sp.nov., isolate from arsenic contaminated soil.</title>
        <authorList>
            <person name="Zong Y."/>
        </authorList>
    </citation>
    <scope>NUCLEOTIDE SEQUENCE [LARGE SCALE GENOMIC DNA]</scope>
    <source>
        <strain evidence="2">YLT18</strain>
    </source>
</reference>
<organism evidence="1 2">
    <name type="scientific">Chitinophaga barathri</name>
    <dbReference type="NCBI Taxonomy" id="1647451"/>
    <lineage>
        <taxon>Bacteria</taxon>
        <taxon>Pseudomonadati</taxon>
        <taxon>Bacteroidota</taxon>
        <taxon>Chitinophagia</taxon>
        <taxon>Chitinophagales</taxon>
        <taxon>Chitinophagaceae</taxon>
        <taxon>Chitinophaga</taxon>
    </lineage>
</organism>
<keyword evidence="2" id="KW-1185">Reference proteome</keyword>
<dbReference type="Proteomes" id="UP000279089">
    <property type="component" value="Unassembled WGS sequence"/>
</dbReference>
<dbReference type="AlphaFoldDB" id="A0A3N4MAK3"/>
<dbReference type="OrthoDB" id="680615at2"/>
<dbReference type="RefSeq" id="WP_120518707.1">
    <property type="nucleotide sequence ID" value="NZ_QXZY01000014.1"/>
</dbReference>
<evidence type="ECO:0000313" key="1">
    <source>
        <dbReference type="EMBL" id="RPD38746.1"/>
    </source>
</evidence>
<dbReference type="EMBL" id="RMBX01000014">
    <property type="protein sequence ID" value="RPD38746.1"/>
    <property type="molecule type" value="Genomic_DNA"/>
</dbReference>
<protein>
    <recommendedName>
        <fullName evidence="3">Type II toxin-antitoxin system HicA family toxin</fullName>
    </recommendedName>
</protein>
<proteinExistence type="predicted"/>
<accession>A0A3N4MAK3</accession>
<name>A0A3N4MAK3_9BACT</name>
<evidence type="ECO:0000313" key="2">
    <source>
        <dbReference type="Proteomes" id="UP000279089"/>
    </source>
</evidence>
<sequence>MNNLSSSGVSLDTFRSFLLSKGFQFRFIPGGFEKWARPGKDRPVIIRMYQDPVPQFIVRTALRGILLRQEELQAFIDQELA</sequence>
<comment type="caution">
    <text evidence="1">The sequence shown here is derived from an EMBL/GenBank/DDBJ whole genome shotgun (WGS) entry which is preliminary data.</text>
</comment>
<evidence type="ECO:0008006" key="3">
    <source>
        <dbReference type="Google" id="ProtNLM"/>
    </source>
</evidence>